<feature type="transmembrane region" description="Helical" evidence="4">
    <location>
        <begin position="58"/>
        <end position="78"/>
    </location>
</feature>
<dbReference type="EMBL" id="JBBKXX010000002">
    <property type="protein sequence ID" value="MFD3408535.1"/>
    <property type="molecule type" value="Genomic_DNA"/>
</dbReference>
<reference evidence="6 7" key="1">
    <citation type="submission" date="2024-03" db="EMBL/GenBank/DDBJ databases">
        <title>Aquirufa genome sequencing.</title>
        <authorList>
            <person name="Pitt A."/>
            <person name="Hahn M.W."/>
        </authorList>
    </citation>
    <scope>NUCLEOTIDE SEQUENCE [LARGE SCALE GENOMIC DNA]</scope>
    <source>
        <strain evidence="6 7">HETE-83D</strain>
    </source>
</reference>
<dbReference type="PROSITE" id="PS01124">
    <property type="entry name" value="HTH_ARAC_FAMILY_2"/>
    <property type="match status" value="1"/>
</dbReference>
<gene>
    <name evidence="6" type="ORF">SKC37_07695</name>
</gene>
<dbReference type="PANTHER" id="PTHR43280">
    <property type="entry name" value="ARAC-FAMILY TRANSCRIPTIONAL REGULATOR"/>
    <property type="match status" value="1"/>
</dbReference>
<comment type="caution">
    <text evidence="6">The sequence shown here is derived from an EMBL/GenBank/DDBJ whole genome shotgun (WGS) entry which is preliminary data.</text>
</comment>
<dbReference type="InterPro" id="IPR018060">
    <property type="entry name" value="HTH_AraC"/>
</dbReference>
<evidence type="ECO:0000313" key="6">
    <source>
        <dbReference type="EMBL" id="MFD3408535.1"/>
    </source>
</evidence>
<organism evidence="6 7">
    <name type="scientific">Aquirufa esocilacus</name>
    <dbReference type="NCBI Taxonomy" id="3096513"/>
    <lineage>
        <taxon>Bacteria</taxon>
        <taxon>Pseudomonadati</taxon>
        <taxon>Bacteroidota</taxon>
        <taxon>Cytophagia</taxon>
        <taxon>Cytophagales</taxon>
        <taxon>Flectobacillaceae</taxon>
        <taxon>Aquirufa</taxon>
    </lineage>
</organism>
<name>A0ABW6DLE0_9BACT</name>
<keyword evidence="4" id="KW-1133">Transmembrane helix</keyword>
<evidence type="ECO:0000256" key="4">
    <source>
        <dbReference type="SAM" id="Phobius"/>
    </source>
</evidence>
<keyword evidence="4" id="KW-0812">Transmembrane</keyword>
<feature type="transmembrane region" description="Helical" evidence="4">
    <location>
        <begin position="90"/>
        <end position="112"/>
    </location>
</feature>
<evidence type="ECO:0000256" key="1">
    <source>
        <dbReference type="ARBA" id="ARBA00023015"/>
    </source>
</evidence>
<feature type="transmembrane region" description="Helical" evidence="4">
    <location>
        <begin position="147"/>
        <end position="166"/>
    </location>
</feature>
<sequence length="374" mass="43016">MLYYFALLSLLISFLLTIYNWKLEKNTLFIAGIMVILSAHGLTHYFSDPTQSDFSLALLFGTLTPFWLVPGPLLHFYFRSILTPEKAKITSWDLLHFIPFFIQLANIAPYLVTSWDYKLQIAHSIHQNLNNLNIINVNSFSTFKTSFLSRPILMLGYLLWCTLFLLQQITQTNLRTRNWLIFVLFSLFIITSAYLVVALNLFSTSFSDVSINENPIYFSSGIVYIIFPIALIFIYPEVLYGIKKVYKQSFDVPKEISKEELTELKDLANRIQNYLHKEKPYLNPSFEIADVTRALNVPQKQISLACKYANGKKFTELRSSHRINHAKALLHKGLTDNITIDAIGTISGFKSRSTFYEAFKAETGMTPSQYLESL</sequence>
<evidence type="ECO:0000256" key="3">
    <source>
        <dbReference type="ARBA" id="ARBA00023163"/>
    </source>
</evidence>
<accession>A0ABW6DLE0</accession>
<dbReference type="InterPro" id="IPR018062">
    <property type="entry name" value="HTH_AraC-typ_CS"/>
</dbReference>
<feature type="transmembrane region" description="Helical" evidence="4">
    <location>
        <begin position="6"/>
        <end position="21"/>
    </location>
</feature>
<feature type="transmembrane region" description="Helical" evidence="4">
    <location>
        <begin position="178"/>
        <end position="202"/>
    </location>
</feature>
<keyword evidence="2" id="KW-0238">DNA-binding</keyword>
<protein>
    <submittedName>
        <fullName evidence="6">Helix-turn-helix domain-containing protein</fullName>
    </submittedName>
</protein>
<dbReference type="PANTHER" id="PTHR43280:SF29">
    <property type="entry name" value="ARAC-FAMILY TRANSCRIPTIONAL REGULATOR"/>
    <property type="match status" value="1"/>
</dbReference>
<feature type="transmembrane region" description="Helical" evidence="4">
    <location>
        <begin position="222"/>
        <end position="242"/>
    </location>
</feature>
<keyword evidence="3" id="KW-0804">Transcription</keyword>
<feature type="domain" description="HTH araC/xylS-type" evidence="5">
    <location>
        <begin position="265"/>
        <end position="373"/>
    </location>
</feature>
<dbReference type="InterPro" id="IPR009057">
    <property type="entry name" value="Homeodomain-like_sf"/>
</dbReference>
<evidence type="ECO:0000259" key="5">
    <source>
        <dbReference type="PROSITE" id="PS01124"/>
    </source>
</evidence>
<dbReference type="SMART" id="SM00342">
    <property type="entry name" value="HTH_ARAC"/>
    <property type="match status" value="1"/>
</dbReference>
<keyword evidence="4" id="KW-0472">Membrane</keyword>
<evidence type="ECO:0000256" key="2">
    <source>
        <dbReference type="ARBA" id="ARBA00023125"/>
    </source>
</evidence>
<dbReference type="Pfam" id="PF12833">
    <property type="entry name" value="HTH_18"/>
    <property type="match status" value="1"/>
</dbReference>
<feature type="transmembrane region" description="Helical" evidence="4">
    <location>
        <begin position="28"/>
        <end position="46"/>
    </location>
</feature>
<dbReference type="SUPFAM" id="SSF46689">
    <property type="entry name" value="Homeodomain-like"/>
    <property type="match status" value="1"/>
</dbReference>
<dbReference type="RefSeq" id="WP_377980917.1">
    <property type="nucleotide sequence ID" value="NZ_JBBKXX010000002.1"/>
</dbReference>
<dbReference type="Gene3D" id="1.10.10.60">
    <property type="entry name" value="Homeodomain-like"/>
    <property type="match status" value="1"/>
</dbReference>
<keyword evidence="7" id="KW-1185">Reference proteome</keyword>
<evidence type="ECO:0000313" key="7">
    <source>
        <dbReference type="Proteomes" id="UP001598019"/>
    </source>
</evidence>
<dbReference type="PROSITE" id="PS00041">
    <property type="entry name" value="HTH_ARAC_FAMILY_1"/>
    <property type="match status" value="1"/>
</dbReference>
<keyword evidence="1" id="KW-0805">Transcription regulation</keyword>
<proteinExistence type="predicted"/>
<dbReference type="Proteomes" id="UP001598019">
    <property type="component" value="Unassembled WGS sequence"/>
</dbReference>